<evidence type="ECO:0000313" key="2">
    <source>
        <dbReference type="Proteomes" id="UP000053593"/>
    </source>
</evidence>
<evidence type="ECO:0000313" key="1">
    <source>
        <dbReference type="EMBL" id="KIK63196.1"/>
    </source>
</evidence>
<accession>A0A0D0C4X5</accession>
<dbReference type="AlphaFoldDB" id="A0A0D0C4X5"/>
<sequence length="100" mass="10960">CPYRLANAFIVGSFAEPSSTLKGARTNSFSEYHYQGTFCSGSAGRLSDLMNKGTVRGNLARYKHNIEATNSRGLDYILGETNSHFCHVCSLFSSLVKIES</sequence>
<name>A0A0D0C4X5_9AGAR</name>
<keyword evidence="1" id="KW-0378">Hydrolase</keyword>
<organism evidence="1 2">
    <name type="scientific">Collybiopsis luxurians FD-317 M1</name>
    <dbReference type="NCBI Taxonomy" id="944289"/>
    <lineage>
        <taxon>Eukaryota</taxon>
        <taxon>Fungi</taxon>
        <taxon>Dikarya</taxon>
        <taxon>Basidiomycota</taxon>
        <taxon>Agaricomycotina</taxon>
        <taxon>Agaricomycetes</taxon>
        <taxon>Agaricomycetidae</taxon>
        <taxon>Agaricales</taxon>
        <taxon>Marasmiineae</taxon>
        <taxon>Omphalotaceae</taxon>
        <taxon>Collybiopsis</taxon>
        <taxon>Collybiopsis luxurians</taxon>
    </lineage>
</organism>
<keyword evidence="2" id="KW-1185">Reference proteome</keyword>
<protein>
    <submittedName>
        <fullName evidence="1">Glycoside hydrolase family 79 protein</fullName>
    </submittedName>
</protein>
<dbReference type="GO" id="GO:0016787">
    <property type="term" value="F:hydrolase activity"/>
    <property type="evidence" value="ECO:0007669"/>
    <property type="project" value="UniProtKB-KW"/>
</dbReference>
<reference evidence="1 2" key="1">
    <citation type="submission" date="2014-04" db="EMBL/GenBank/DDBJ databases">
        <title>Evolutionary Origins and Diversification of the Mycorrhizal Mutualists.</title>
        <authorList>
            <consortium name="DOE Joint Genome Institute"/>
            <consortium name="Mycorrhizal Genomics Consortium"/>
            <person name="Kohler A."/>
            <person name="Kuo A."/>
            <person name="Nagy L.G."/>
            <person name="Floudas D."/>
            <person name="Copeland A."/>
            <person name="Barry K.W."/>
            <person name="Cichocki N."/>
            <person name="Veneault-Fourrey C."/>
            <person name="LaButti K."/>
            <person name="Lindquist E.A."/>
            <person name="Lipzen A."/>
            <person name="Lundell T."/>
            <person name="Morin E."/>
            <person name="Murat C."/>
            <person name="Riley R."/>
            <person name="Ohm R."/>
            <person name="Sun H."/>
            <person name="Tunlid A."/>
            <person name="Henrissat B."/>
            <person name="Grigoriev I.V."/>
            <person name="Hibbett D.S."/>
            <person name="Martin F."/>
        </authorList>
    </citation>
    <scope>NUCLEOTIDE SEQUENCE [LARGE SCALE GENOMIC DNA]</scope>
    <source>
        <strain evidence="1 2">FD-317 M1</strain>
    </source>
</reference>
<dbReference type="EMBL" id="KN834765">
    <property type="protein sequence ID" value="KIK63196.1"/>
    <property type="molecule type" value="Genomic_DNA"/>
</dbReference>
<dbReference type="Proteomes" id="UP000053593">
    <property type="component" value="Unassembled WGS sequence"/>
</dbReference>
<dbReference type="HOGENOM" id="CLU_2312772_0_0_1"/>
<dbReference type="Gene3D" id="3.20.20.80">
    <property type="entry name" value="Glycosidases"/>
    <property type="match status" value="1"/>
</dbReference>
<dbReference type="OrthoDB" id="2796951at2759"/>
<proteinExistence type="predicted"/>
<feature type="non-terminal residue" evidence="1">
    <location>
        <position position="100"/>
    </location>
</feature>
<gene>
    <name evidence="1" type="ORF">GYMLUDRAFT_484883</name>
</gene>